<dbReference type="KEGG" id="psq:PUNSTDRAFT_76162"/>
<sequence length="583" mass="67046">MLLFRDVALRLSRDSDVYDSLPWDFVQDYIHLARALKDEIALGLSAHGHQSGLVPAALPLYVHEFLRDALQSDDLTIFHCWTALRDIIWHMPLVKLTPEHQHLFYRYGCRAGCHKNERLGNSYPLHAAVYFSCSSGAYAAYSSSLACTVCHSRYYHNYYVKDGCRIYYGGNVDVVHFEEHFFMDHNLCELFISLMLFSWCPHTWNLNLTLSSEQVWHAFYVSCVIRDHASRGATLVLSNIGDHNSRLKEVLEARNLRIIEMGQPERSHACKACPLRAAVMDGITLGHPCCSIHNCTQPLINNRAHFCLMHEYMKYECSVTDCNAIIPSLEYQAGFRTCSDPDHRDLERSKRDRQKAFFQLRRLLQKQGIVQPADSMDSGTSIAEPPEDEPCDGKPDDGNQVPKIRLGRRRTHNEQLIFCCCGVIAARATMFGAESITGAKDFVKSVCGFKADNMWDILFFDNNCGLQGHVRTNEEDSEFFRRTILCVDVFHFKSKHKTTDEFCQKHCNPAMWTELHDDAGKWHFNSSAAEQGNVWLGGYQAIVRDMLPHRYNFFLDEMIMRRNEVTIRKLEESGMVPYHVPRY</sequence>
<dbReference type="Proteomes" id="UP000054196">
    <property type="component" value="Unassembled WGS sequence"/>
</dbReference>
<evidence type="ECO:0000256" key="1">
    <source>
        <dbReference type="SAM" id="MobiDB-lite"/>
    </source>
</evidence>
<evidence type="ECO:0000313" key="5">
    <source>
        <dbReference type="Proteomes" id="UP000054196"/>
    </source>
</evidence>
<accession>R7S418</accession>
<dbReference type="EMBL" id="JH687554">
    <property type="protein sequence ID" value="EIN04542.1"/>
    <property type="molecule type" value="Genomic_DNA"/>
</dbReference>
<dbReference type="OrthoDB" id="3055037at2759"/>
<keyword evidence="5" id="KW-1185">Reference proteome</keyword>
<dbReference type="Pfam" id="PF18721">
    <property type="entry name" value="CxC6"/>
    <property type="match status" value="1"/>
</dbReference>
<feature type="domain" description="CxC5 like cysteine cluster associated with KDZ" evidence="2">
    <location>
        <begin position="113"/>
        <end position="203"/>
    </location>
</feature>
<dbReference type="HOGENOM" id="CLU_004966_4_0_1"/>
<dbReference type="InterPro" id="IPR041539">
    <property type="entry name" value="CxC5"/>
</dbReference>
<gene>
    <name evidence="4" type="ORF">PUNSTDRAFT_76162</name>
</gene>
<name>R7S418_PUNST</name>
<dbReference type="AlphaFoldDB" id="R7S418"/>
<dbReference type="Pfam" id="PF18718">
    <property type="entry name" value="CxC5"/>
    <property type="match status" value="1"/>
</dbReference>
<dbReference type="eggNOG" id="ENOG502S1HF">
    <property type="taxonomic scope" value="Eukaryota"/>
</dbReference>
<reference evidence="5" key="1">
    <citation type="journal article" date="2012" name="Science">
        <title>The Paleozoic origin of enzymatic lignin decomposition reconstructed from 31 fungal genomes.</title>
        <authorList>
            <person name="Floudas D."/>
            <person name="Binder M."/>
            <person name="Riley R."/>
            <person name="Barry K."/>
            <person name="Blanchette R.A."/>
            <person name="Henrissat B."/>
            <person name="Martinez A.T."/>
            <person name="Otillar R."/>
            <person name="Spatafora J.W."/>
            <person name="Yadav J.S."/>
            <person name="Aerts A."/>
            <person name="Benoit I."/>
            <person name="Boyd A."/>
            <person name="Carlson A."/>
            <person name="Copeland A."/>
            <person name="Coutinho P.M."/>
            <person name="de Vries R.P."/>
            <person name="Ferreira P."/>
            <person name="Findley K."/>
            <person name="Foster B."/>
            <person name="Gaskell J."/>
            <person name="Glotzer D."/>
            <person name="Gorecki P."/>
            <person name="Heitman J."/>
            <person name="Hesse C."/>
            <person name="Hori C."/>
            <person name="Igarashi K."/>
            <person name="Jurgens J.A."/>
            <person name="Kallen N."/>
            <person name="Kersten P."/>
            <person name="Kohler A."/>
            <person name="Kuees U."/>
            <person name="Kumar T.K.A."/>
            <person name="Kuo A."/>
            <person name="LaButti K."/>
            <person name="Larrondo L.F."/>
            <person name="Lindquist E."/>
            <person name="Ling A."/>
            <person name="Lombard V."/>
            <person name="Lucas S."/>
            <person name="Lundell T."/>
            <person name="Martin R."/>
            <person name="McLaughlin D.J."/>
            <person name="Morgenstern I."/>
            <person name="Morin E."/>
            <person name="Murat C."/>
            <person name="Nagy L.G."/>
            <person name="Nolan M."/>
            <person name="Ohm R.A."/>
            <person name="Patyshakuliyeva A."/>
            <person name="Rokas A."/>
            <person name="Ruiz-Duenas F.J."/>
            <person name="Sabat G."/>
            <person name="Salamov A."/>
            <person name="Samejima M."/>
            <person name="Schmutz J."/>
            <person name="Slot J.C."/>
            <person name="St John F."/>
            <person name="Stenlid J."/>
            <person name="Sun H."/>
            <person name="Sun S."/>
            <person name="Syed K."/>
            <person name="Tsang A."/>
            <person name="Wiebenga A."/>
            <person name="Young D."/>
            <person name="Pisabarro A."/>
            <person name="Eastwood D.C."/>
            <person name="Martin F."/>
            <person name="Cullen D."/>
            <person name="Grigoriev I.V."/>
            <person name="Hibbett D.S."/>
        </authorList>
    </citation>
    <scope>NUCLEOTIDE SEQUENCE [LARGE SCALE GENOMIC DNA]</scope>
    <source>
        <strain evidence="5">HHB-11173 SS5</strain>
    </source>
</reference>
<evidence type="ECO:0000313" key="4">
    <source>
        <dbReference type="EMBL" id="EIN04542.1"/>
    </source>
</evidence>
<dbReference type="OMA" id="TDEFCQK"/>
<dbReference type="RefSeq" id="XP_007388337.1">
    <property type="nucleotide sequence ID" value="XM_007388275.1"/>
</dbReference>
<evidence type="ECO:0000259" key="2">
    <source>
        <dbReference type="Pfam" id="PF18718"/>
    </source>
</evidence>
<protein>
    <recommendedName>
        <fullName evidence="6">CxC6 like cysteine cluster associated with KDZ domain-containing protein</fullName>
    </recommendedName>
</protein>
<proteinExistence type="predicted"/>
<feature type="region of interest" description="Disordered" evidence="1">
    <location>
        <begin position="371"/>
        <end position="406"/>
    </location>
</feature>
<feature type="domain" description="CxC6 like cysteine cluster associated with KDZ" evidence="3">
    <location>
        <begin position="279"/>
        <end position="348"/>
    </location>
</feature>
<organism evidence="4 5">
    <name type="scientific">Punctularia strigosozonata (strain HHB-11173)</name>
    <name type="common">White-rot fungus</name>
    <dbReference type="NCBI Taxonomy" id="741275"/>
    <lineage>
        <taxon>Eukaryota</taxon>
        <taxon>Fungi</taxon>
        <taxon>Dikarya</taxon>
        <taxon>Basidiomycota</taxon>
        <taxon>Agaricomycotina</taxon>
        <taxon>Agaricomycetes</taxon>
        <taxon>Corticiales</taxon>
        <taxon>Punctulariaceae</taxon>
        <taxon>Punctularia</taxon>
    </lineage>
</organism>
<evidence type="ECO:0000259" key="3">
    <source>
        <dbReference type="Pfam" id="PF18721"/>
    </source>
</evidence>
<dbReference type="GeneID" id="18885633"/>
<dbReference type="InterPro" id="IPR040898">
    <property type="entry name" value="CxC6"/>
</dbReference>
<evidence type="ECO:0008006" key="6">
    <source>
        <dbReference type="Google" id="ProtNLM"/>
    </source>
</evidence>